<organism evidence="4 5">
    <name type="scientific">Aspergillus cavernicola</name>
    <dbReference type="NCBI Taxonomy" id="176166"/>
    <lineage>
        <taxon>Eukaryota</taxon>
        <taxon>Fungi</taxon>
        <taxon>Dikarya</taxon>
        <taxon>Ascomycota</taxon>
        <taxon>Pezizomycotina</taxon>
        <taxon>Eurotiomycetes</taxon>
        <taxon>Eurotiomycetidae</taxon>
        <taxon>Eurotiales</taxon>
        <taxon>Aspergillaceae</taxon>
        <taxon>Aspergillus</taxon>
        <taxon>Aspergillus subgen. Nidulantes</taxon>
    </lineage>
</organism>
<accession>A0ABR4IHS0</accession>
<evidence type="ECO:0000259" key="3">
    <source>
        <dbReference type="Pfam" id="PF11954"/>
    </source>
</evidence>
<dbReference type="SUPFAM" id="SSF56601">
    <property type="entry name" value="beta-lactamase/transpeptidase-like"/>
    <property type="match status" value="1"/>
</dbReference>
<reference evidence="4 5" key="1">
    <citation type="submission" date="2024-07" db="EMBL/GenBank/DDBJ databases">
        <title>Section-level genome sequencing and comparative genomics of Aspergillus sections Usti and Cavernicolus.</title>
        <authorList>
            <consortium name="Lawrence Berkeley National Laboratory"/>
            <person name="Nybo J.L."/>
            <person name="Vesth T.C."/>
            <person name="Theobald S."/>
            <person name="Frisvad J.C."/>
            <person name="Larsen T.O."/>
            <person name="Kjaerboelling I."/>
            <person name="Rothschild-Mancinelli K."/>
            <person name="Lyhne E.K."/>
            <person name="Kogle M.E."/>
            <person name="Barry K."/>
            <person name="Clum A."/>
            <person name="Na H."/>
            <person name="Ledsgaard L."/>
            <person name="Lin J."/>
            <person name="Lipzen A."/>
            <person name="Kuo A."/>
            <person name="Riley R."/>
            <person name="Mondo S."/>
            <person name="LaButti K."/>
            <person name="Haridas S."/>
            <person name="Pangalinan J."/>
            <person name="Salamov A.A."/>
            <person name="Simmons B.A."/>
            <person name="Magnuson J.K."/>
            <person name="Chen J."/>
            <person name="Drula E."/>
            <person name="Henrissat B."/>
            <person name="Wiebenga A."/>
            <person name="Lubbers R.J."/>
            <person name="Gomes A.C."/>
            <person name="Makela M.R."/>
            <person name="Stajich J."/>
            <person name="Grigoriev I.V."/>
            <person name="Mortensen U.H."/>
            <person name="De vries R.P."/>
            <person name="Baker S.E."/>
            <person name="Andersen M.R."/>
        </authorList>
    </citation>
    <scope>NUCLEOTIDE SEQUENCE [LARGE SCALE GENOMIC DNA]</scope>
    <source>
        <strain evidence="4 5">CBS 600.67</strain>
    </source>
</reference>
<evidence type="ECO:0000259" key="2">
    <source>
        <dbReference type="Pfam" id="PF00144"/>
    </source>
</evidence>
<dbReference type="EMBL" id="JBFXLS010000030">
    <property type="protein sequence ID" value="KAL2826393.1"/>
    <property type="molecule type" value="Genomic_DNA"/>
</dbReference>
<comment type="caution">
    <text evidence="4">The sequence shown here is derived from an EMBL/GenBank/DDBJ whole genome shotgun (WGS) entry which is preliminary data.</text>
</comment>
<dbReference type="Pfam" id="PF00144">
    <property type="entry name" value="Beta-lactamase"/>
    <property type="match status" value="1"/>
</dbReference>
<dbReference type="Gene3D" id="2.40.128.600">
    <property type="match status" value="1"/>
</dbReference>
<gene>
    <name evidence="4" type="ORF">BDW59DRAFT_171802</name>
</gene>
<feature type="domain" description="Peptidase S12 Pab87-related C-terminal" evidence="3">
    <location>
        <begin position="398"/>
        <end position="501"/>
    </location>
</feature>
<dbReference type="InterPro" id="IPR001466">
    <property type="entry name" value="Beta-lactam-related"/>
</dbReference>
<protein>
    <submittedName>
        <fullName evidence="4">Penicillin-binding protein</fullName>
    </submittedName>
</protein>
<dbReference type="InterPro" id="IPR012338">
    <property type="entry name" value="Beta-lactam/transpept-like"/>
</dbReference>
<proteinExistence type="inferred from homology"/>
<dbReference type="InterPro" id="IPR050491">
    <property type="entry name" value="AmpC-like"/>
</dbReference>
<dbReference type="PANTHER" id="PTHR46825:SF9">
    <property type="entry name" value="BETA-LACTAMASE-RELATED DOMAIN-CONTAINING PROTEIN"/>
    <property type="match status" value="1"/>
</dbReference>
<evidence type="ECO:0000313" key="4">
    <source>
        <dbReference type="EMBL" id="KAL2826393.1"/>
    </source>
</evidence>
<dbReference type="Pfam" id="PF11954">
    <property type="entry name" value="DUF3471"/>
    <property type="match status" value="1"/>
</dbReference>
<evidence type="ECO:0000256" key="1">
    <source>
        <dbReference type="ARBA" id="ARBA00038215"/>
    </source>
</evidence>
<dbReference type="InterPro" id="IPR021860">
    <property type="entry name" value="Peptidase_S12_Pab87-rel_C"/>
</dbReference>
<dbReference type="Proteomes" id="UP001610335">
    <property type="component" value="Unassembled WGS sequence"/>
</dbReference>
<dbReference type="PANTHER" id="PTHR46825">
    <property type="entry name" value="D-ALANYL-D-ALANINE-CARBOXYPEPTIDASE/ENDOPEPTIDASE AMPH"/>
    <property type="match status" value="1"/>
</dbReference>
<sequence>MGSVLDYTPTPLNEEFEKLVYETQSFWKIPGISVAVVDGATTWTEGYGMADESSATKVEANTLFYGGSTTKAFTAAILSILVEDNDQYPQIHWDTPVGELLRDDFVLDHTWTTANITIEDILSHRTGMPGHNLAFGGEYDGHQATVRDLVRNLRFLPSTKSPRTTFQYNNVMFIAASHLIETVLGDGLGSVFAKYIWDPLEMSSTYLSLHDALASQKPLAKGYTFEHDRFEEVPWKDRPEISGAGAIISNVGDYAKWVNALLNQTMKPLSPEGYRAIWSPRTIMPTQKPFLTPLAYDLGWDRYVYHGVEIITHDGGIDGFGAEIVLIPELKYGVITMANSTHTSNYGGTCLAYHLVDNKLNIPVGQRFDWKENFVDLIQQMNEDNKNALQRFYPDLPPPPRPPPTLPLEAYTGTYWNDGYRQLEIFLGSDNNLHANRTDYTTASYLTFEHVSQDYFLVTVRVVGAEIVAPAEFLIGSDQQPAEVGIGWEPAMGDKKIWMQRVHNYEPPMPDL</sequence>
<comment type="similarity">
    <text evidence="1">Belongs to the peptidase S12 family.</text>
</comment>
<evidence type="ECO:0000313" key="5">
    <source>
        <dbReference type="Proteomes" id="UP001610335"/>
    </source>
</evidence>
<name>A0ABR4IHS0_9EURO</name>
<keyword evidence="5" id="KW-1185">Reference proteome</keyword>
<feature type="domain" description="Beta-lactamase-related" evidence="2">
    <location>
        <begin position="25"/>
        <end position="344"/>
    </location>
</feature>
<dbReference type="Gene3D" id="3.40.710.10">
    <property type="entry name" value="DD-peptidase/beta-lactamase superfamily"/>
    <property type="match status" value="1"/>
</dbReference>